<gene>
    <name evidence="1" type="ORF">QE152_g20728</name>
</gene>
<comment type="caution">
    <text evidence="1">The sequence shown here is derived from an EMBL/GenBank/DDBJ whole genome shotgun (WGS) entry which is preliminary data.</text>
</comment>
<dbReference type="EMBL" id="JASPKY010000195">
    <property type="protein sequence ID" value="KAK9721763.1"/>
    <property type="molecule type" value="Genomic_DNA"/>
</dbReference>
<accession>A0AAW1KPK1</accession>
<reference evidence="1 2" key="1">
    <citation type="journal article" date="2024" name="BMC Genomics">
        <title>De novo assembly and annotation of Popillia japonica's genome with initial clues to its potential as an invasive pest.</title>
        <authorList>
            <person name="Cucini C."/>
            <person name="Boschi S."/>
            <person name="Funari R."/>
            <person name="Cardaioli E."/>
            <person name="Iannotti N."/>
            <person name="Marturano G."/>
            <person name="Paoli F."/>
            <person name="Bruttini M."/>
            <person name="Carapelli A."/>
            <person name="Frati F."/>
            <person name="Nardi F."/>
        </authorList>
    </citation>
    <scope>NUCLEOTIDE SEQUENCE [LARGE SCALE GENOMIC DNA]</scope>
    <source>
        <strain evidence="1">DMR45628</strain>
    </source>
</reference>
<evidence type="ECO:0000313" key="1">
    <source>
        <dbReference type="EMBL" id="KAK9721763.1"/>
    </source>
</evidence>
<evidence type="ECO:0000313" key="2">
    <source>
        <dbReference type="Proteomes" id="UP001458880"/>
    </source>
</evidence>
<protein>
    <submittedName>
        <fullName evidence="1">Uncharacterized protein</fullName>
    </submittedName>
</protein>
<name>A0AAW1KPK1_POPJA</name>
<proteinExistence type="predicted"/>
<dbReference type="AlphaFoldDB" id="A0AAW1KPK1"/>
<organism evidence="1 2">
    <name type="scientific">Popillia japonica</name>
    <name type="common">Japanese beetle</name>
    <dbReference type="NCBI Taxonomy" id="7064"/>
    <lineage>
        <taxon>Eukaryota</taxon>
        <taxon>Metazoa</taxon>
        <taxon>Ecdysozoa</taxon>
        <taxon>Arthropoda</taxon>
        <taxon>Hexapoda</taxon>
        <taxon>Insecta</taxon>
        <taxon>Pterygota</taxon>
        <taxon>Neoptera</taxon>
        <taxon>Endopterygota</taxon>
        <taxon>Coleoptera</taxon>
        <taxon>Polyphaga</taxon>
        <taxon>Scarabaeiformia</taxon>
        <taxon>Scarabaeidae</taxon>
        <taxon>Rutelinae</taxon>
        <taxon>Popillia</taxon>
    </lineage>
</organism>
<sequence>MEAMSNTDTEADCNVLPLQEYKKCAGSHNEIRETKINLLSYGGSKIKALVDLNVRAILGLEARVKLKSIDRVNSLEISELSAKPNIISLSGIFKSKEDVLNNYSSVFNGLGVFPMEYSMKLKDNAIPKVFPIRTVPHSLLNQYKISLDKLEKQGEILL</sequence>
<keyword evidence="2" id="KW-1185">Reference proteome</keyword>
<dbReference type="Proteomes" id="UP001458880">
    <property type="component" value="Unassembled WGS sequence"/>
</dbReference>